<name>A0A838BD73_9HYPH</name>
<dbReference type="RefSeq" id="WP_181060981.1">
    <property type="nucleotide sequence ID" value="NZ_JACDTY010000018.1"/>
</dbReference>
<dbReference type="InterPro" id="IPR007157">
    <property type="entry name" value="PspA_VIPP1"/>
</dbReference>
<dbReference type="Pfam" id="PF04012">
    <property type="entry name" value="PspA_IM30"/>
    <property type="match status" value="1"/>
</dbReference>
<gene>
    <name evidence="3" type="ORF">H0241_27850</name>
</gene>
<reference evidence="3 4" key="1">
    <citation type="submission" date="2020-07" db="EMBL/GenBank/DDBJ databases">
        <title>Definition of the novel symbiovar canariense within Mesorhizobium novociceri, a new species of genus Mesorhizobium nodulating Cicer canariense in the Caldera de Taburiente National Park (La Palma, Canary Islands).</title>
        <authorList>
            <person name="Leon-Barrios M."/>
            <person name="Perez-Yepez J."/>
            <person name="Flores-Felix J.D."/>
            <person name="Ramirez-Baena M.H."/>
            <person name="Pulido-Suarez L."/>
            <person name="Igual J.M."/>
            <person name="Velazquez E."/>
            <person name="Peix A."/>
        </authorList>
    </citation>
    <scope>NUCLEOTIDE SEQUENCE [LARGE SCALE GENOMIC DNA]</scope>
    <source>
        <strain evidence="3 4">CCANP35</strain>
    </source>
</reference>
<dbReference type="AlphaFoldDB" id="A0A838BD73"/>
<dbReference type="Proteomes" id="UP000558284">
    <property type="component" value="Unassembled WGS sequence"/>
</dbReference>
<sequence>MLKQFFALVRGRSYEAAETVVDRNALVILRQQIRDCADAIAAARRAVAIAIAQNEQEVSQFKKLVVRIDDLEKRTIAAIEQGQNELAREAAETIAMLEAERDASSEAQKSFSTEIERLKRIIRVSEMRLRELQRGQRIVAAVDSTQRLRESAPGSSLSALKDAEETLLRLRTRQKQIDATAAAMAEMEQSGDPAAVSEKLAAAGCGAPLRSSADAVLERLTKTMTKST</sequence>
<organism evidence="3 4">
    <name type="scientific">Mesorhizobium neociceri</name>
    <dbReference type="NCBI Taxonomy" id="1307853"/>
    <lineage>
        <taxon>Bacteria</taxon>
        <taxon>Pseudomonadati</taxon>
        <taxon>Pseudomonadota</taxon>
        <taxon>Alphaproteobacteria</taxon>
        <taxon>Hyphomicrobiales</taxon>
        <taxon>Phyllobacteriaceae</taxon>
        <taxon>Mesorhizobium</taxon>
    </lineage>
</organism>
<evidence type="ECO:0000313" key="3">
    <source>
        <dbReference type="EMBL" id="MBA1144027.1"/>
    </source>
</evidence>
<accession>A0A838BD73</accession>
<comment type="caution">
    <text evidence="3">The sequence shown here is derived from an EMBL/GenBank/DDBJ whole genome shotgun (WGS) entry which is preliminary data.</text>
</comment>
<evidence type="ECO:0000256" key="2">
    <source>
        <dbReference type="SAM" id="Coils"/>
    </source>
</evidence>
<feature type="coiled-coil region" evidence="2">
    <location>
        <begin position="54"/>
        <end position="135"/>
    </location>
</feature>
<protein>
    <submittedName>
        <fullName evidence="3">PspA/IM30 family protein</fullName>
    </submittedName>
</protein>
<dbReference type="EMBL" id="JACDTY010000018">
    <property type="protein sequence ID" value="MBA1144027.1"/>
    <property type="molecule type" value="Genomic_DNA"/>
</dbReference>
<keyword evidence="4" id="KW-1185">Reference proteome</keyword>
<comment type="similarity">
    <text evidence="1">Belongs to the PspA/Vipp/IM30 family.</text>
</comment>
<proteinExistence type="inferred from homology"/>
<evidence type="ECO:0000313" key="4">
    <source>
        <dbReference type="Proteomes" id="UP000558284"/>
    </source>
</evidence>
<evidence type="ECO:0000256" key="1">
    <source>
        <dbReference type="ARBA" id="ARBA00043985"/>
    </source>
</evidence>
<keyword evidence="2" id="KW-0175">Coiled coil</keyword>